<reference evidence="2" key="1">
    <citation type="journal article" date="2020" name="Fungal Divers.">
        <title>Resolving the Mortierellaceae phylogeny through synthesis of multi-gene phylogenetics and phylogenomics.</title>
        <authorList>
            <person name="Vandepol N."/>
            <person name="Liber J."/>
            <person name="Desiro A."/>
            <person name="Na H."/>
            <person name="Kennedy M."/>
            <person name="Barry K."/>
            <person name="Grigoriev I.V."/>
            <person name="Miller A.N."/>
            <person name="O'Donnell K."/>
            <person name="Stajich J.E."/>
            <person name="Bonito G."/>
        </authorList>
    </citation>
    <scope>NUCLEOTIDE SEQUENCE</scope>
    <source>
        <strain evidence="2">NVP1</strain>
    </source>
</reference>
<dbReference type="PROSITE" id="PS50097">
    <property type="entry name" value="BTB"/>
    <property type="match status" value="1"/>
</dbReference>
<accession>A0A9P5VJH2</accession>
<proteinExistence type="predicted"/>
<dbReference type="InterPro" id="IPR000210">
    <property type="entry name" value="BTB/POZ_dom"/>
</dbReference>
<evidence type="ECO:0000259" key="1">
    <source>
        <dbReference type="PROSITE" id="PS50097"/>
    </source>
</evidence>
<dbReference type="Proteomes" id="UP000696485">
    <property type="component" value="Unassembled WGS sequence"/>
</dbReference>
<dbReference type="Gene3D" id="3.30.710.10">
    <property type="entry name" value="Potassium Channel Kv1.1, Chain A"/>
    <property type="match status" value="1"/>
</dbReference>
<evidence type="ECO:0000313" key="3">
    <source>
        <dbReference type="Proteomes" id="UP000696485"/>
    </source>
</evidence>
<comment type="caution">
    <text evidence="2">The sequence shown here is derived from an EMBL/GenBank/DDBJ whole genome shotgun (WGS) entry which is preliminary data.</text>
</comment>
<name>A0A9P5VJH2_9FUNG</name>
<gene>
    <name evidence="2" type="ORF">BG006_009260</name>
</gene>
<evidence type="ECO:0000313" key="2">
    <source>
        <dbReference type="EMBL" id="KAF9327425.1"/>
    </source>
</evidence>
<dbReference type="AlphaFoldDB" id="A0A9P5VJH2"/>
<protein>
    <recommendedName>
        <fullName evidence="1">BTB domain-containing protein</fullName>
    </recommendedName>
</protein>
<feature type="domain" description="BTB" evidence="1">
    <location>
        <begin position="171"/>
        <end position="247"/>
    </location>
</feature>
<dbReference type="InterPro" id="IPR011333">
    <property type="entry name" value="SKP1/BTB/POZ_sf"/>
</dbReference>
<dbReference type="EMBL" id="JAAAUY010000666">
    <property type="protein sequence ID" value="KAF9327425.1"/>
    <property type="molecule type" value="Genomic_DNA"/>
</dbReference>
<dbReference type="SUPFAM" id="SSF54695">
    <property type="entry name" value="POZ domain"/>
    <property type="match status" value="1"/>
</dbReference>
<keyword evidence="3" id="KW-1185">Reference proteome</keyword>
<organism evidence="2 3">
    <name type="scientific">Podila minutissima</name>
    <dbReference type="NCBI Taxonomy" id="64525"/>
    <lineage>
        <taxon>Eukaryota</taxon>
        <taxon>Fungi</taxon>
        <taxon>Fungi incertae sedis</taxon>
        <taxon>Mucoromycota</taxon>
        <taxon>Mortierellomycotina</taxon>
        <taxon>Mortierellomycetes</taxon>
        <taxon>Mortierellales</taxon>
        <taxon>Mortierellaceae</taxon>
        <taxon>Podila</taxon>
    </lineage>
</organism>
<sequence length="380" mass="42375">MDKIESELILRIQHPVLSENPPGNRASITAFEAPDQSLWQITLDRDDDFLAAKIERFDCLLRDLEFIHLVPTNGGMIITCEVFSREVKGHKHNLAFVRLHASYVLMDSRYDFFLVQTKTSQVPWYMLPPPGETRPWFSYHSISSDGSKPLVPKMVTNQDMMSGFLCDVYSVDTQFVFKVPNKASSTRLWAHRSVLVKYPAFDDLLKQASKANPSAMGPLTVPVTRVSLAAFAALLKFLYCGQVERLNYPGDFAISERPSFRSGHVKDAHRWHPLDLGTPLSAETVTWHELLDAAEVYRVDALRAHCEIAIKAEARAGKTNVYKVDALRVHCEAAIMAEVGIGNCSADTKYSASLVCLSGASTHMSEVDDSDAGSYNDNSD</sequence>
<dbReference type="CDD" id="cd18186">
    <property type="entry name" value="BTB_POZ_ZBTB_KLHL-like"/>
    <property type="match status" value="1"/>
</dbReference>